<evidence type="ECO:0000313" key="1">
    <source>
        <dbReference type="EMBL" id="RNA23435.1"/>
    </source>
</evidence>
<dbReference type="AlphaFoldDB" id="A0A3M7RJD6"/>
<accession>A0A3M7RJD6</accession>
<organism evidence="1 2">
    <name type="scientific">Brachionus plicatilis</name>
    <name type="common">Marine rotifer</name>
    <name type="synonym">Brachionus muelleri</name>
    <dbReference type="NCBI Taxonomy" id="10195"/>
    <lineage>
        <taxon>Eukaryota</taxon>
        <taxon>Metazoa</taxon>
        <taxon>Spiralia</taxon>
        <taxon>Gnathifera</taxon>
        <taxon>Rotifera</taxon>
        <taxon>Eurotatoria</taxon>
        <taxon>Monogononta</taxon>
        <taxon>Pseudotrocha</taxon>
        <taxon>Ploima</taxon>
        <taxon>Brachionidae</taxon>
        <taxon>Brachionus</taxon>
    </lineage>
</organism>
<keyword evidence="2" id="KW-1185">Reference proteome</keyword>
<dbReference type="Proteomes" id="UP000276133">
    <property type="component" value="Unassembled WGS sequence"/>
</dbReference>
<sequence length="59" mass="6960">MTIIESIFLKKLLRNKIKFVQNDTKINKIFIVFKNFLLVCLNSLLKSDRTGPTIQKDYN</sequence>
<name>A0A3M7RJD6_BRAPC</name>
<dbReference type="EMBL" id="REGN01003291">
    <property type="protein sequence ID" value="RNA23435.1"/>
    <property type="molecule type" value="Genomic_DNA"/>
</dbReference>
<protein>
    <submittedName>
        <fullName evidence="1">Uncharacterized protein</fullName>
    </submittedName>
</protein>
<proteinExistence type="predicted"/>
<gene>
    <name evidence="1" type="ORF">BpHYR1_052856</name>
</gene>
<comment type="caution">
    <text evidence="1">The sequence shown here is derived from an EMBL/GenBank/DDBJ whole genome shotgun (WGS) entry which is preliminary data.</text>
</comment>
<evidence type="ECO:0000313" key="2">
    <source>
        <dbReference type="Proteomes" id="UP000276133"/>
    </source>
</evidence>
<reference evidence="1 2" key="1">
    <citation type="journal article" date="2018" name="Sci. Rep.">
        <title>Genomic signatures of local adaptation to the degree of environmental predictability in rotifers.</title>
        <authorList>
            <person name="Franch-Gras L."/>
            <person name="Hahn C."/>
            <person name="Garcia-Roger E.M."/>
            <person name="Carmona M.J."/>
            <person name="Serra M."/>
            <person name="Gomez A."/>
        </authorList>
    </citation>
    <scope>NUCLEOTIDE SEQUENCE [LARGE SCALE GENOMIC DNA]</scope>
    <source>
        <strain evidence="1">HYR1</strain>
    </source>
</reference>